<feature type="transmembrane region" description="Helical" evidence="13">
    <location>
        <begin position="221"/>
        <end position="239"/>
    </location>
</feature>
<feature type="transmembrane region" description="Helical" evidence="13">
    <location>
        <begin position="113"/>
        <end position="135"/>
    </location>
</feature>
<keyword evidence="4 10" id="KW-0808">Transferase</keyword>
<feature type="transmembrane region" description="Helical" evidence="13">
    <location>
        <begin position="189"/>
        <end position="209"/>
    </location>
</feature>
<comment type="similarity">
    <text evidence="3 10">Belongs to the membrane-bound acyltransferase family. Sterol o-acyltransferase subfamily.</text>
</comment>
<evidence type="ECO:0000256" key="12">
    <source>
        <dbReference type="SAM" id="MobiDB-lite"/>
    </source>
</evidence>
<dbReference type="Pfam" id="PF03062">
    <property type="entry name" value="MBOAT"/>
    <property type="match status" value="1"/>
</dbReference>
<name>A0A976QRY7_THEOR</name>
<dbReference type="GO" id="GO:0019432">
    <property type="term" value="P:triglyceride biosynthetic process"/>
    <property type="evidence" value="ECO:0007669"/>
    <property type="project" value="TreeGrafter"/>
</dbReference>
<evidence type="ECO:0000256" key="8">
    <source>
        <dbReference type="ARBA" id="ARBA00023136"/>
    </source>
</evidence>
<protein>
    <recommendedName>
        <fullName evidence="10">O-acyltransferase</fullName>
    </recommendedName>
</protein>
<organism evidence="14 15">
    <name type="scientific">Theileria orientalis</name>
    <dbReference type="NCBI Taxonomy" id="68886"/>
    <lineage>
        <taxon>Eukaryota</taxon>
        <taxon>Sar</taxon>
        <taxon>Alveolata</taxon>
        <taxon>Apicomplexa</taxon>
        <taxon>Aconoidasida</taxon>
        <taxon>Piroplasmida</taxon>
        <taxon>Theileriidae</taxon>
        <taxon>Theileria</taxon>
    </lineage>
</organism>
<evidence type="ECO:0000256" key="3">
    <source>
        <dbReference type="ARBA" id="ARBA00009010"/>
    </source>
</evidence>
<evidence type="ECO:0000256" key="13">
    <source>
        <dbReference type="SAM" id="Phobius"/>
    </source>
</evidence>
<keyword evidence="9 10" id="KW-0012">Acyltransferase</keyword>
<reference evidence="14" key="1">
    <citation type="submission" date="2022-07" db="EMBL/GenBank/DDBJ databases">
        <title>Evaluation of T. orientalis genome assembly methods using nanopore sequencing and analysis of variation between genomes.</title>
        <authorList>
            <person name="Yam J."/>
            <person name="Micallef M.L."/>
            <person name="Liu M."/>
            <person name="Djordjevic S.P."/>
            <person name="Bogema D.R."/>
            <person name="Jenkins C."/>
        </authorList>
    </citation>
    <scope>NUCLEOTIDE SEQUENCE</scope>
    <source>
        <strain evidence="14">Goon Nure</strain>
    </source>
</reference>
<dbReference type="GO" id="GO:0005789">
    <property type="term" value="C:endoplasmic reticulum membrane"/>
    <property type="evidence" value="ECO:0007669"/>
    <property type="project" value="UniProtKB-SubCell"/>
</dbReference>
<sequence>MFRSISTAVISEAYITSSREPDGSKFTNDSKSTLEGTILDVNSYTGLSSKSSSHRRGQIRKRRSNSAPNRPFSDTIVTPKVDEISKNYSGRPLHEILHTECRQSLLSTGMKQLNLSGFVNLVFVILVAMNFRLVINNFRKYGLLMEIPKGFTQMYEDWPLLRCTLKTHIAILFAWAIERYIAPLSTKPLTVPMAVLQCLNIVIVLLYPYLTVTTHKTEPSLSALMLITSVLWALKMFSFHHVCYDFRKSVWDGDDLMQVCKIRKEAKIASKYPYCITLKEFYRFIIMPTVCFQFYYPMTSRINWVTFIKQFLQFIFFLTVVKILADQYIVVAVTNTFTMDEFRSANFSTVACHIIDRMLLLSVPILYCWLMMFVVIFHFWCNMLAEITRFGDRRFYGDWWNASCFGEYWRKWNLPIHQFLIRHISKPLHNLGLPRGLVNIIVFVISAALHEYLISVPLGLGWTGYVFWAMIAQIPLLLITEMDMIKKNKTLGNVLFWCVFCFTGQPLGVLLYWYLWGVKHGSFV</sequence>
<keyword evidence="7 13" id="KW-1133">Transmembrane helix</keyword>
<evidence type="ECO:0000256" key="9">
    <source>
        <dbReference type="ARBA" id="ARBA00023315"/>
    </source>
</evidence>
<dbReference type="PANTHER" id="PTHR10408">
    <property type="entry name" value="STEROL O-ACYLTRANSFERASE"/>
    <property type="match status" value="1"/>
</dbReference>
<feature type="transmembrane region" description="Helical" evidence="13">
    <location>
        <begin position="158"/>
        <end position="177"/>
    </location>
</feature>
<comment type="subcellular location">
    <subcellularLocation>
        <location evidence="1 10">Endoplasmic reticulum membrane</location>
        <topology evidence="1 10">Multi-pass membrane protein</topology>
    </subcellularLocation>
</comment>
<dbReference type="AlphaFoldDB" id="A0A976QRY7"/>
<dbReference type="InterPro" id="IPR004299">
    <property type="entry name" value="MBOAT_fam"/>
</dbReference>
<dbReference type="Proteomes" id="UP000244811">
    <property type="component" value="Chromosome 1"/>
</dbReference>
<dbReference type="GO" id="GO:0004144">
    <property type="term" value="F:diacylglycerol O-acyltransferase activity"/>
    <property type="evidence" value="ECO:0007669"/>
    <property type="project" value="TreeGrafter"/>
</dbReference>
<feature type="region of interest" description="Disordered" evidence="12">
    <location>
        <begin position="45"/>
        <end position="73"/>
    </location>
</feature>
<evidence type="ECO:0000256" key="6">
    <source>
        <dbReference type="ARBA" id="ARBA00022824"/>
    </source>
</evidence>
<feature type="transmembrane region" description="Helical" evidence="13">
    <location>
        <begin position="491"/>
        <end position="515"/>
    </location>
</feature>
<evidence type="ECO:0000256" key="11">
    <source>
        <dbReference type="PIRSR" id="PIRSR000439-1"/>
    </source>
</evidence>
<gene>
    <name evidence="14" type="ORF">MACK_000253</name>
</gene>
<evidence type="ECO:0000256" key="10">
    <source>
        <dbReference type="PIRNR" id="PIRNR000439"/>
    </source>
</evidence>
<feature type="transmembrane region" description="Helical" evidence="13">
    <location>
        <begin position="311"/>
        <end position="330"/>
    </location>
</feature>
<feature type="compositionally biased region" description="Basic residues" evidence="12">
    <location>
        <begin position="52"/>
        <end position="64"/>
    </location>
</feature>
<comment type="pathway">
    <text evidence="2">Lipid metabolism.</text>
</comment>
<feature type="transmembrane region" description="Helical" evidence="13">
    <location>
        <begin position="436"/>
        <end position="454"/>
    </location>
</feature>
<evidence type="ECO:0000256" key="5">
    <source>
        <dbReference type="ARBA" id="ARBA00022692"/>
    </source>
</evidence>
<accession>A0A976QRY7</accession>
<feature type="transmembrane region" description="Helical" evidence="13">
    <location>
        <begin position="460"/>
        <end position="479"/>
    </location>
</feature>
<dbReference type="PIRSF" id="PIRSF000439">
    <property type="entry name" value="Oat_ACAT_DAG_ARE"/>
    <property type="match status" value="1"/>
</dbReference>
<proteinExistence type="inferred from homology"/>
<keyword evidence="8 10" id="KW-0472">Membrane</keyword>
<evidence type="ECO:0000313" key="15">
    <source>
        <dbReference type="Proteomes" id="UP000244811"/>
    </source>
</evidence>
<dbReference type="InterPro" id="IPR014371">
    <property type="entry name" value="Oat_ACAT_DAG_ARE"/>
</dbReference>
<keyword evidence="5 13" id="KW-0812">Transmembrane</keyword>
<evidence type="ECO:0000256" key="2">
    <source>
        <dbReference type="ARBA" id="ARBA00005189"/>
    </source>
</evidence>
<keyword evidence="6 10" id="KW-0256">Endoplasmic reticulum</keyword>
<feature type="transmembrane region" description="Helical" evidence="13">
    <location>
        <begin position="364"/>
        <end position="385"/>
    </location>
</feature>
<evidence type="ECO:0000313" key="14">
    <source>
        <dbReference type="EMBL" id="UKK00183.2"/>
    </source>
</evidence>
<evidence type="ECO:0000256" key="7">
    <source>
        <dbReference type="ARBA" id="ARBA00022989"/>
    </source>
</evidence>
<dbReference type="EMBL" id="CP056069">
    <property type="protein sequence ID" value="UKK00183.2"/>
    <property type="molecule type" value="Genomic_DNA"/>
</dbReference>
<evidence type="ECO:0000256" key="1">
    <source>
        <dbReference type="ARBA" id="ARBA00004477"/>
    </source>
</evidence>
<dbReference type="PANTHER" id="PTHR10408:SF7">
    <property type="entry name" value="DIACYLGLYCEROL O-ACYLTRANSFERASE 1"/>
    <property type="match status" value="1"/>
</dbReference>
<evidence type="ECO:0000256" key="4">
    <source>
        <dbReference type="ARBA" id="ARBA00022679"/>
    </source>
</evidence>
<feature type="active site" evidence="11">
    <location>
        <position position="450"/>
    </location>
</feature>